<dbReference type="Gene3D" id="3.40.50.2300">
    <property type="match status" value="1"/>
</dbReference>
<dbReference type="EC" id="2.7.13.3" evidence="2"/>
<dbReference type="InterPro" id="IPR036890">
    <property type="entry name" value="HATPase_C_sf"/>
</dbReference>
<dbReference type="PROSITE" id="PS50043">
    <property type="entry name" value="HTH_LUXR_2"/>
    <property type="match status" value="1"/>
</dbReference>
<name>A0A1D7QN07_9SPHI</name>
<dbReference type="PROSITE" id="PS00622">
    <property type="entry name" value="HTH_LUXR_1"/>
    <property type="match status" value="1"/>
</dbReference>
<dbReference type="SUPFAM" id="SSF55874">
    <property type="entry name" value="ATPase domain of HSP90 chaperone/DNA topoisomerase II/histidine kinase"/>
    <property type="match status" value="1"/>
</dbReference>
<feature type="domain" description="Histidine kinase" evidence="9">
    <location>
        <begin position="202"/>
        <end position="415"/>
    </location>
</feature>
<evidence type="ECO:0000256" key="3">
    <source>
        <dbReference type="ARBA" id="ARBA00022553"/>
    </source>
</evidence>
<keyword evidence="12" id="KW-1185">Reference proteome</keyword>
<evidence type="ECO:0000259" key="8">
    <source>
        <dbReference type="PROSITE" id="PS50043"/>
    </source>
</evidence>
<dbReference type="PROSITE" id="PS50110">
    <property type="entry name" value="RESPONSE_REGULATORY"/>
    <property type="match status" value="1"/>
</dbReference>
<proteinExistence type="predicted"/>
<evidence type="ECO:0000256" key="4">
    <source>
        <dbReference type="ARBA" id="ARBA00023125"/>
    </source>
</evidence>
<keyword evidence="4" id="KW-0238">DNA-binding</keyword>
<evidence type="ECO:0000313" key="12">
    <source>
        <dbReference type="Proteomes" id="UP000094313"/>
    </source>
</evidence>
<evidence type="ECO:0000256" key="2">
    <source>
        <dbReference type="ARBA" id="ARBA00012438"/>
    </source>
</evidence>
<dbReference type="SMART" id="SM00421">
    <property type="entry name" value="HTH_LUXR"/>
    <property type="match status" value="1"/>
</dbReference>
<sequence>MSIDNIKNFIGKIVGSRAAAWLWKYKLHFAFWVLYFIYGYITDQILYGPFYYFSKELLLLVTHPLYLFYAFVFLFIHLSGKSPQRYLTGFLLLIGLISVFFAQRFTLNFWLFPIMDVARGFPKENLKLKQEFVMGSLWIWEFFVKAIAYFFIVKYFKKLKELGKALAENLAQQKALQAKEIEEERARQIESNYKTLEYTFANLVHEIKTPLTLTINCLNEHIEKHSSSYELDLMKISMGKMNKDINNIFDLQRLKLGKEVYDHQQNCDVSGLLEDNLRIFEYYTKRKKIRLKHFITPDLSSLADPAAVNRIINNLVENAIKFSPEDSTISISLTSDENKIYLQVKDQGIGIPEEEVQNVFVPYLQLNKNNIQGMGLGLPLVKSILDGLNGVIEILKNDEAGKEGTTILVSLNKSNGEGTIASYQAEWQDFLLEEEIRLSDCNFDENAPHLLIVEDNKSMNSYLTGKLSKVFNVRFAINGAEAIKRINDRIPDLIISDIMMDTMDGFEMAQILSKNSQLNHVPIIFLSAKNTEKDKLQGIGLGAVDYMEKPFSYPILLKKIESILALKGNQERRLFQNMKDFGRNMLPETTASSNSYIENCKIYLLTNREMEISSKIIAGLKAKDIADELYIAESTVTKHIQNIYEKVGVKSRYELIRKLT</sequence>
<dbReference type="CDD" id="cd06170">
    <property type="entry name" value="LuxR_C_like"/>
    <property type="match status" value="1"/>
</dbReference>
<evidence type="ECO:0000256" key="1">
    <source>
        <dbReference type="ARBA" id="ARBA00000085"/>
    </source>
</evidence>
<dbReference type="OrthoDB" id="966138at2"/>
<dbReference type="SMART" id="SM00387">
    <property type="entry name" value="HATPase_c"/>
    <property type="match status" value="1"/>
</dbReference>
<dbReference type="PANTHER" id="PTHR43547">
    <property type="entry name" value="TWO-COMPONENT HISTIDINE KINASE"/>
    <property type="match status" value="1"/>
</dbReference>
<protein>
    <recommendedName>
        <fullName evidence="2">histidine kinase</fullName>
        <ecNumber evidence="2">2.7.13.3</ecNumber>
    </recommendedName>
</protein>
<dbReference type="KEGG" id="psty:BFS30_24510"/>
<feature type="modified residue" description="4-aspartylphosphate" evidence="5">
    <location>
        <position position="497"/>
    </location>
</feature>
<dbReference type="SUPFAM" id="SSF47384">
    <property type="entry name" value="Homodimeric domain of signal transducing histidine kinase"/>
    <property type="match status" value="1"/>
</dbReference>
<dbReference type="EMBL" id="CP017141">
    <property type="protein sequence ID" value="AOM80046.1"/>
    <property type="molecule type" value="Genomic_DNA"/>
</dbReference>
<dbReference type="Gene3D" id="3.30.565.10">
    <property type="entry name" value="Histidine kinase-like ATPase, C-terminal domain"/>
    <property type="match status" value="1"/>
</dbReference>
<dbReference type="InterPro" id="IPR003661">
    <property type="entry name" value="HisK_dim/P_dom"/>
</dbReference>
<reference evidence="11 12" key="1">
    <citation type="submission" date="2016-08" db="EMBL/GenBank/DDBJ databases">
        <authorList>
            <person name="Seilhamer J.J."/>
        </authorList>
    </citation>
    <scope>NUCLEOTIDE SEQUENCE [LARGE SCALE GENOMIC DNA]</scope>
    <source>
        <strain evidence="11 12">DX4</strain>
    </source>
</reference>
<accession>A0A1D7QN07</accession>
<feature type="transmembrane region" description="Helical" evidence="7">
    <location>
        <begin position="90"/>
        <end position="112"/>
    </location>
</feature>
<dbReference type="InterPro" id="IPR036388">
    <property type="entry name" value="WH-like_DNA-bd_sf"/>
</dbReference>
<gene>
    <name evidence="11" type="ORF">BFS30_24510</name>
</gene>
<keyword evidence="7" id="KW-0472">Membrane</keyword>
<evidence type="ECO:0000259" key="9">
    <source>
        <dbReference type="PROSITE" id="PS50109"/>
    </source>
</evidence>
<dbReference type="InterPro" id="IPR016032">
    <property type="entry name" value="Sig_transdc_resp-reg_C-effctor"/>
</dbReference>
<keyword evidence="6" id="KW-0175">Coiled coil</keyword>
<dbReference type="InterPro" id="IPR003594">
    <property type="entry name" value="HATPase_dom"/>
</dbReference>
<dbReference type="AlphaFoldDB" id="A0A1D7QN07"/>
<organism evidence="11 12">
    <name type="scientific">Pedobacter steynii</name>
    <dbReference type="NCBI Taxonomy" id="430522"/>
    <lineage>
        <taxon>Bacteria</taxon>
        <taxon>Pseudomonadati</taxon>
        <taxon>Bacteroidota</taxon>
        <taxon>Sphingobacteriia</taxon>
        <taxon>Sphingobacteriales</taxon>
        <taxon>Sphingobacteriaceae</taxon>
        <taxon>Pedobacter</taxon>
    </lineage>
</organism>
<dbReference type="Pfam" id="PF00072">
    <property type="entry name" value="Response_reg"/>
    <property type="match status" value="1"/>
</dbReference>
<feature type="domain" description="HTH luxR-type" evidence="8">
    <location>
        <begin position="598"/>
        <end position="660"/>
    </location>
</feature>
<dbReference type="InterPro" id="IPR001789">
    <property type="entry name" value="Sig_transdc_resp-reg_receiver"/>
</dbReference>
<feature type="transmembrane region" description="Helical" evidence="7">
    <location>
        <begin position="57"/>
        <end position="78"/>
    </location>
</feature>
<dbReference type="Proteomes" id="UP000094313">
    <property type="component" value="Chromosome"/>
</dbReference>
<dbReference type="GO" id="GO:0003677">
    <property type="term" value="F:DNA binding"/>
    <property type="evidence" value="ECO:0007669"/>
    <property type="project" value="UniProtKB-KW"/>
</dbReference>
<dbReference type="InterPro" id="IPR005467">
    <property type="entry name" value="His_kinase_dom"/>
</dbReference>
<dbReference type="InterPro" id="IPR004358">
    <property type="entry name" value="Sig_transdc_His_kin-like_C"/>
</dbReference>
<dbReference type="InterPro" id="IPR036097">
    <property type="entry name" value="HisK_dim/P_sf"/>
</dbReference>
<dbReference type="InterPro" id="IPR000792">
    <property type="entry name" value="Tscrpt_reg_LuxR_C"/>
</dbReference>
<dbReference type="GO" id="GO:0006355">
    <property type="term" value="P:regulation of DNA-templated transcription"/>
    <property type="evidence" value="ECO:0007669"/>
    <property type="project" value="InterPro"/>
</dbReference>
<feature type="domain" description="Response regulatory" evidence="10">
    <location>
        <begin position="449"/>
        <end position="564"/>
    </location>
</feature>
<evidence type="ECO:0000259" key="10">
    <source>
        <dbReference type="PROSITE" id="PS50110"/>
    </source>
</evidence>
<dbReference type="Gene3D" id="1.10.287.130">
    <property type="match status" value="1"/>
</dbReference>
<evidence type="ECO:0000256" key="7">
    <source>
        <dbReference type="SAM" id="Phobius"/>
    </source>
</evidence>
<dbReference type="PRINTS" id="PR00038">
    <property type="entry name" value="HTHLUXR"/>
</dbReference>
<dbReference type="PROSITE" id="PS50109">
    <property type="entry name" value="HIS_KIN"/>
    <property type="match status" value="1"/>
</dbReference>
<dbReference type="SUPFAM" id="SSF46894">
    <property type="entry name" value="C-terminal effector domain of the bipartite response regulators"/>
    <property type="match status" value="1"/>
</dbReference>
<dbReference type="RefSeq" id="WP_069381708.1">
    <property type="nucleotide sequence ID" value="NZ_CP017141.1"/>
</dbReference>
<dbReference type="PRINTS" id="PR00344">
    <property type="entry name" value="BCTRLSENSOR"/>
</dbReference>
<dbReference type="Pfam" id="PF00196">
    <property type="entry name" value="GerE"/>
    <property type="match status" value="1"/>
</dbReference>
<dbReference type="GO" id="GO:0000155">
    <property type="term" value="F:phosphorelay sensor kinase activity"/>
    <property type="evidence" value="ECO:0007669"/>
    <property type="project" value="InterPro"/>
</dbReference>
<keyword evidence="3 5" id="KW-0597">Phosphoprotein</keyword>
<keyword evidence="7" id="KW-0812">Transmembrane</keyword>
<dbReference type="CDD" id="cd00082">
    <property type="entry name" value="HisKA"/>
    <property type="match status" value="1"/>
</dbReference>
<feature type="coiled-coil region" evidence="6">
    <location>
        <begin position="164"/>
        <end position="199"/>
    </location>
</feature>
<keyword evidence="7" id="KW-1133">Transmembrane helix</keyword>
<evidence type="ECO:0000256" key="6">
    <source>
        <dbReference type="SAM" id="Coils"/>
    </source>
</evidence>
<dbReference type="CDD" id="cd00075">
    <property type="entry name" value="HATPase"/>
    <property type="match status" value="1"/>
</dbReference>
<dbReference type="SUPFAM" id="SSF52172">
    <property type="entry name" value="CheY-like"/>
    <property type="match status" value="1"/>
</dbReference>
<dbReference type="InterPro" id="IPR011006">
    <property type="entry name" value="CheY-like_superfamily"/>
</dbReference>
<comment type="catalytic activity">
    <reaction evidence="1">
        <text>ATP + protein L-histidine = ADP + protein N-phospho-L-histidine.</text>
        <dbReference type="EC" id="2.7.13.3"/>
    </reaction>
</comment>
<evidence type="ECO:0000313" key="11">
    <source>
        <dbReference type="EMBL" id="AOM80046.1"/>
    </source>
</evidence>
<evidence type="ECO:0000256" key="5">
    <source>
        <dbReference type="PROSITE-ProRule" id="PRU00169"/>
    </source>
</evidence>
<dbReference type="Gene3D" id="1.10.10.10">
    <property type="entry name" value="Winged helix-like DNA-binding domain superfamily/Winged helix DNA-binding domain"/>
    <property type="match status" value="1"/>
</dbReference>
<dbReference type="Pfam" id="PF02518">
    <property type="entry name" value="HATPase_c"/>
    <property type="match status" value="1"/>
</dbReference>
<dbReference type="SMART" id="SM00448">
    <property type="entry name" value="REC"/>
    <property type="match status" value="1"/>
</dbReference>
<feature type="transmembrane region" description="Helical" evidence="7">
    <location>
        <begin position="21"/>
        <end position="41"/>
    </location>
</feature>
<dbReference type="PANTHER" id="PTHR43547:SF2">
    <property type="entry name" value="HYBRID SIGNAL TRANSDUCTION HISTIDINE KINASE C"/>
    <property type="match status" value="1"/>
</dbReference>